<dbReference type="SMART" id="SM00028">
    <property type="entry name" value="TPR"/>
    <property type="match status" value="3"/>
</dbReference>
<dbReference type="Proteomes" id="UP001152795">
    <property type="component" value="Unassembled WGS sequence"/>
</dbReference>
<dbReference type="InterPro" id="IPR002182">
    <property type="entry name" value="NB-ARC"/>
</dbReference>
<dbReference type="InterPro" id="IPR011990">
    <property type="entry name" value="TPR-like_helical_dom_sf"/>
</dbReference>
<dbReference type="GO" id="GO:0043531">
    <property type="term" value="F:ADP binding"/>
    <property type="evidence" value="ECO:0007669"/>
    <property type="project" value="InterPro"/>
</dbReference>
<dbReference type="PANTHER" id="PTHR47691:SF3">
    <property type="entry name" value="HTH-TYPE TRANSCRIPTIONAL REGULATOR RV0890C-RELATED"/>
    <property type="match status" value="1"/>
</dbReference>
<sequence>MDLFATHEGQFSTREPTNCLPDKLPMFTAREAEIQKVISFLHDERKAVVSLHGGPGFGKTAIAVVVSHKLSEEHNIPVIFSHLSTATSVDEMILRLCRDVGVNHEDNPKSALILWLKNIKSKVIFVMDDIDNLLEGKTAFFAFVRLLRKNSSQHCQIVTTSRTSYEIPDLSTAKVQVSEMDDDSCISLLGEQCPEHKDDNNFLQTLANLCGKIPLAMCIAGSQVEDFENSDELLQHLKNQPMKTLRCPERDQYVNRAINISYEMLDNEHKETVVRLAVFDGSFDEDAARTVVDKENLHIKSILKNLVCRNLIKQLHKRRYSIHLLIKFFLRDELDRKKEGVRTEALMVGHYLKLSHDWIIMSYSKNGYKSNREALKKEAHNIHNVLKICCQHNDTTSDISNCLTTSNIYTTSARFFTIFVRTIIPEYIVDNFLQLCAKLAEERKQYAIKIEFKCLLAGRERCKSIGTAGEYFNMMETIKEEFQMHSQDLKDDKLLCAHYYYQYGRYLSRKSESCEFDKQRLELQINAREQFEKSLNLRNTSTETSVEKADKIFSLLNLGTIWKKIATGEYVREEREAAEKSKKIAQTFYEEALKLSQDDLGEHELTSACYKYLGDQFLTVRNNDKAEEMYTLAKEMRENLGLNVSEKHVFLLKNLGKCLTFCYRINEAIIHLETARETVEKLSDSDEPNACKATVYASLAIAHNWYNNSNDAVKYAKKALEFKQIDQVIKKYEMRELQQILLCQQRW</sequence>
<gene>
    <name evidence="2" type="ORF">PACLA_8A061033</name>
</gene>
<evidence type="ECO:0000313" key="2">
    <source>
        <dbReference type="EMBL" id="CAB4016934.1"/>
    </source>
</evidence>
<dbReference type="CDD" id="cd00009">
    <property type="entry name" value="AAA"/>
    <property type="match status" value="1"/>
</dbReference>
<feature type="domain" description="NB-ARC" evidence="1">
    <location>
        <begin position="31"/>
        <end position="192"/>
    </location>
</feature>
<protein>
    <submittedName>
        <fullName evidence="2">E3 ubiquitin- ligase DZIP3</fullName>
    </submittedName>
</protein>
<keyword evidence="3" id="KW-1185">Reference proteome</keyword>
<dbReference type="SUPFAM" id="SSF48452">
    <property type="entry name" value="TPR-like"/>
    <property type="match status" value="1"/>
</dbReference>
<keyword evidence="2" id="KW-0436">Ligase</keyword>
<dbReference type="EMBL" id="CACRXK020009321">
    <property type="protein sequence ID" value="CAB4016934.1"/>
    <property type="molecule type" value="Genomic_DNA"/>
</dbReference>
<dbReference type="GO" id="GO:0016874">
    <property type="term" value="F:ligase activity"/>
    <property type="evidence" value="ECO:0007669"/>
    <property type="project" value="UniProtKB-KW"/>
</dbReference>
<dbReference type="Gene3D" id="3.40.50.300">
    <property type="entry name" value="P-loop containing nucleotide triphosphate hydrolases"/>
    <property type="match status" value="1"/>
</dbReference>
<dbReference type="InterPro" id="IPR019734">
    <property type="entry name" value="TPR_rpt"/>
</dbReference>
<evidence type="ECO:0000313" key="3">
    <source>
        <dbReference type="Proteomes" id="UP001152795"/>
    </source>
</evidence>
<dbReference type="OrthoDB" id="5979594at2759"/>
<dbReference type="AlphaFoldDB" id="A0A7D9IX96"/>
<reference evidence="2" key="1">
    <citation type="submission" date="2020-04" db="EMBL/GenBank/DDBJ databases">
        <authorList>
            <person name="Alioto T."/>
            <person name="Alioto T."/>
            <person name="Gomez Garrido J."/>
        </authorList>
    </citation>
    <scope>NUCLEOTIDE SEQUENCE</scope>
    <source>
        <strain evidence="2">A484AB</strain>
    </source>
</reference>
<dbReference type="InterPro" id="IPR027417">
    <property type="entry name" value="P-loop_NTPase"/>
</dbReference>
<dbReference type="Gene3D" id="1.10.10.10">
    <property type="entry name" value="Winged helix-like DNA-binding domain superfamily/Winged helix DNA-binding domain"/>
    <property type="match status" value="1"/>
</dbReference>
<dbReference type="Pfam" id="PF00931">
    <property type="entry name" value="NB-ARC"/>
    <property type="match status" value="1"/>
</dbReference>
<dbReference type="Gene3D" id="1.25.40.10">
    <property type="entry name" value="Tetratricopeptide repeat domain"/>
    <property type="match status" value="1"/>
</dbReference>
<comment type="caution">
    <text evidence="2">The sequence shown here is derived from an EMBL/GenBank/DDBJ whole genome shotgun (WGS) entry which is preliminary data.</text>
</comment>
<name>A0A7D9IX96_PARCT</name>
<dbReference type="PANTHER" id="PTHR47691">
    <property type="entry name" value="REGULATOR-RELATED"/>
    <property type="match status" value="1"/>
</dbReference>
<evidence type="ECO:0000259" key="1">
    <source>
        <dbReference type="Pfam" id="PF00931"/>
    </source>
</evidence>
<dbReference type="PRINTS" id="PR00364">
    <property type="entry name" value="DISEASERSIST"/>
</dbReference>
<organism evidence="2 3">
    <name type="scientific">Paramuricea clavata</name>
    <name type="common">Red gorgonian</name>
    <name type="synonym">Violescent sea-whip</name>
    <dbReference type="NCBI Taxonomy" id="317549"/>
    <lineage>
        <taxon>Eukaryota</taxon>
        <taxon>Metazoa</taxon>
        <taxon>Cnidaria</taxon>
        <taxon>Anthozoa</taxon>
        <taxon>Octocorallia</taxon>
        <taxon>Malacalcyonacea</taxon>
        <taxon>Plexauridae</taxon>
        <taxon>Paramuricea</taxon>
    </lineage>
</organism>
<dbReference type="SUPFAM" id="SSF52540">
    <property type="entry name" value="P-loop containing nucleoside triphosphate hydrolases"/>
    <property type="match status" value="1"/>
</dbReference>
<dbReference type="InterPro" id="IPR036388">
    <property type="entry name" value="WH-like_DNA-bd_sf"/>
</dbReference>
<proteinExistence type="predicted"/>
<accession>A0A7D9IX96</accession>